<evidence type="ECO:0000256" key="1">
    <source>
        <dbReference type="SAM" id="MobiDB-lite"/>
    </source>
</evidence>
<sequence>MADPVDVTLVLHYQSGPGRPGRLLPPTLQAAGHSGPLVDLTDPVTADPLLARCSLRTRAAARFFAAAYTMAASWMVPQGRIDAVTAANLVAGPFPNSVNVTPDLLSAALRLYCTPVAVRPLPDHHWIMAFRTHDDANYVLYACERQLAVGDNVAVPLRVATDQDLALLAPHAAPALPAPPAAPDAHDEDAAVLDAAANVDVDMDVVPEPAVEPQADAPPTPPDYQEPDHHDAEPAAPPPPPEAAADQHVPEPLLAAQAQSIFGHPPIGPFIAGWKRNSPPAAILGG</sequence>
<dbReference type="EMBL" id="GG745334">
    <property type="protein sequence ID" value="KNE58987.1"/>
    <property type="molecule type" value="Genomic_DNA"/>
</dbReference>
<reference evidence="3" key="2">
    <citation type="submission" date="2009-11" db="EMBL/GenBank/DDBJ databases">
        <title>The Genome Sequence of Allomyces macrogynus strain ATCC 38327.</title>
        <authorList>
            <consortium name="The Broad Institute Genome Sequencing Platform"/>
            <person name="Russ C."/>
            <person name="Cuomo C."/>
            <person name="Shea T."/>
            <person name="Young S.K."/>
            <person name="Zeng Q."/>
            <person name="Koehrsen M."/>
            <person name="Haas B."/>
            <person name="Borodovsky M."/>
            <person name="Guigo R."/>
            <person name="Alvarado L."/>
            <person name="Berlin A."/>
            <person name="Borenstein D."/>
            <person name="Chen Z."/>
            <person name="Engels R."/>
            <person name="Freedman E."/>
            <person name="Gellesch M."/>
            <person name="Goldberg J."/>
            <person name="Griggs A."/>
            <person name="Gujja S."/>
            <person name="Heiman D."/>
            <person name="Hepburn T."/>
            <person name="Howarth C."/>
            <person name="Jen D."/>
            <person name="Larson L."/>
            <person name="Lewis B."/>
            <person name="Mehta T."/>
            <person name="Park D."/>
            <person name="Pearson M."/>
            <person name="Roberts A."/>
            <person name="Saif S."/>
            <person name="Shenoy N."/>
            <person name="Sisk P."/>
            <person name="Stolte C."/>
            <person name="Sykes S."/>
            <person name="Walk T."/>
            <person name="White J."/>
            <person name="Yandava C."/>
            <person name="Burger G."/>
            <person name="Gray M.W."/>
            <person name="Holland P.W.H."/>
            <person name="King N."/>
            <person name="Lang F.B.F."/>
            <person name="Roger A.J."/>
            <person name="Ruiz-Trillo I."/>
            <person name="Lander E."/>
            <person name="Nusbaum C."/>
        </authorList>
    </citation>
    <scope>NUCLEOTIDE SEQUENCE [LARGE SCALE GENOMIC DNA]</scope>
    <source>
        <strain evidence="3">ATCC 38327</strain>
    </source>
</reference>
<protein>
    <submittedName>
        <fullName evidence="2">Uncharacterized protein</fullName>
    </submittedName>
</protein>
<dbReference type="OrthoDB" id="10576554at2759"/>
<organism evidence="2 3">
    <name type="scientific">Allomyces macrogynus (strain ATCC 38327)</name>
    <name type="common">Allomyces javanicus var. macrogynus</name>
    <dbReference type="NCBI Taxonomy" id="578462"/>
    <lineage>
        <taxon>Eukaryota</taxon>
        <taxon>Fungi</taxon>
        <taxon>Fungi incertae sedis</taxon>
        <taxon>Blastocladiomycota</taxon>
        <taxon>Blastocladiomycetes</taxon>
        <taxon>Blastocladiales</taxon>
        <taxon>Blastocladiaceae</taxon>
        <taxon>Allomyces</taxon>
    </lineage>
</organism>
<proteinExistence type="predicted"/>
<name>A0A0L0S967_ALLM3</name>
<reference evidence="2 3" key="1">
    <citation type="submission" date="2009-11" db="EMBL/GenBank/DDBJ databases">
        <title>Annotation of Allomyces macrogynus ATCC 38327.</title>
        <authorList>
            <consortium name="The Broad Institute Genome Sequencing Platform"/>
            <person name="Russ C."/>
            <person name="Cuomo C."/>
            <person name="Burger G."/>
            <person name="Gray M.W."/>
            <person name="Holland P.W.H."/>
            <person name="King N."/>
            <person name="Lang F.B.F."/>
            <person name="Roger A.J."/>
            <person name="Ruiz-Trillo I."/>
            <person name="Young S.K."/>
            <person name="Zeng Q."/>
            <person name="Gargeya S."/>
            <person name="Fitzgerald M."/>
            <person name="Haas B."/>
            <person name="Abouelleil A."/>
            <person name="Alvarado L."/>
            <person name="Arachchi H.M."/>
            <person name="Berlin A."/>
            <person name="Chapman S.B."/>
            <person name="Gearin G."/>
            <person name="Goldberg J."/>
            <person name="Griggs A."/>
            <person name="Gujja S."/>
            <person name="Hansen M."/>
            <person name="Heiman D."/>
            <person name="Howarth C."/>
            <person name="Larimer J."/>
            <person name="Lui A."/>
            <person name="MacDonald P.J.P."/>
            <person name="McCowen C."/>
            <person name="Montmayeur A."/>
            <person name="Murphy C."/>
            <person name="Neiman D."/>
            <person name="Pearson M."/>
            <person name="Priest M."/>
            <person name="Roberts A."/>
            <person name="Saif S."/>
            <person name="Shea T."/>
            <person name="Sisk P."/>
            <person name="Stolte C."/>
            <person name="Sykes S."/>
            <person name="Wortman J."/>
            <person name="Nusbaum C."/>
            <person name="Birren B."/>
        </authorList>
    </citation>
    <scope>NUCLEOTIDE SEQUENCE [LARGE SCALE GENOMIC DNA]</scope>
    <source>
        <strain evidence="2 3">ATCC 38327</strain>
    </source>
</reference>
<evidence type="ECO:0000313" key="3">
    <source>
        <dbReference type="Proteomes" id="UP000054350"/>
    </source>
</evidence>
<dbReference type="AlphaFoldDB" id="A0A0L0S967"/>
<keyword evidence="3" id="KW-1185">Reference proteome</keyword>
<dbReference type="VEuPathDB" id="FungiDB:AMAG_03342"/>
<accession>A0A0L0S967</accession>
<dbReference type="Proteomes" id="UP000054350">
    <property type="component" value="Unassembled WGS sequence"/>
</dbReference>
<evidence type="ECO:0000313" key="2">
    <source>
        <dbReference type="EMBL" id="KNE58987.1"/>
    </source>
</evidence>
<feature type="region of interest" description="Disordered" evidence="1">
    <location>
        <begin position="210"/>
        <end position="256"/>
    </location>
</feature>
<gene>
    <name evidence="2" type="ORF">AMAG_03342</name>
</gene>